<dbReference type="InterPro" id="IPR005018">
    <property type="entry name" value="DOMON_domain"/>
</dbReference>
<evidence type="ECO:0000256" key="3">
    <source>
        <dbReference type="SAM" id="SignalP"/>
    </source>
</evidence>
<reference evidence="5 6" key="1">
    <citation type="submission" date="2018-06" db="EMBL/GenBank/DDBJ databases">
        <title>Complete Genomes of Monosporascus.</title>
        <authorList>
            <person name="Robinson A.J."/>
            <person name="Natvig D.O."/>
        </authorList>
    </citation>
    <scope>NUCLEOTIDE SEQUENCE [LARGE SCALE GENOMIC DNA]</scope>
    <source>
        <strain evidence="5 6">CBS 609.92</strain>
    </source>
</reference>
<feature type="chain" id="PRO_5046681234" description="DOMON domain-containing protein" evidence="3">
    <location>
        <begin position="27"/>
        <end position="430"/>
    </location>
</feature>
<feature type="transmembrane region" description="Helical" evidence="2">
    <location>
        <begin position="283"/>
        <end position="304"/>
    </location>
</feature>
<dbReference type="PANTHER" id="PTHR47797">
    <property type="entry name" value="DEHYDROGENASE, PUTATIVE (AFU_ORTHOLOGUE AFUA_8G05805)-RELATED"/>
    <property type="match status" value="1"/>
</dbReference>
<dbReference type="SMART" id="SM00664">
    <property type="entry name" value="DoH"/>
    <property type="match status" value="1"/>
</dbReference>
<evidence type="ECO:0000313" key="5">
    <source>
        <dbReference type="EMBL" id="RYO87171.1"/>
    </source>
</evidence>
<evidence type="ECO:0000256" key="1">
    <source>
        <dbReference type="SAM" id="MobiDB-lite"/>
    </source>
</evidence>
<proteinExistence type="predicted"/>
<evidence type="ECO:0000259" key="4">
    <source>
        <dbReference type="SMART" id="SM00664"/>
    </source>
</evidence>
<sequence>MCINAKSNRPLISFVAALAYSALTLAEPARYCPSAAEDVCYRVAVPETSASSGSGNIYIQLQAPTSYQWIGLGQGSAMAGANMFLLYADGAGNVTVSPRAGTGHVPPLENPNTEIEVLAGSGVIRDGGGREMMVANFRCGNCDSWARGQMGLADTATNWIVAWREGPALNTADRDAAISRHDSVDLFTLDLTRATVGEDSNPYVDGDTNERGGGPKGPNGGGGSSDGVGAPSSGGGAVTPVGVAQGPGRIVTAHWVVMFIVWLVLFPLGSALMPLFGNWIFHATWQSVTFVLMWVGFALGRVALSRLGGAGTTHTNFGTVIVCLMVLQPIGGYMHHRHYLQHKQRGPISYAHIWYGRALMVMGVLNGGLGLRWASGGEARGSPRMVAYTVVAASMAVIYLGAKGFGVARRRRRGAAAADAGANGAKADRL</sequence>
<feature type="transmembrane region" description="Helical" evidence="2">
    <location>
        <begin position="316"/>
        <end position="334"/>
    </location>
</feature>
<gene>
    <name evidence="5" type="ORF">DL762_004375</name>
</gene>
<dbReference type="Gene3D" id="1.20.120.1770">
    <property type="match status" value="1"/>
</dbReference>
<feature type="transmembrane region" description="Helical" evidence="2">
    <location>
        <begin position="354"/>
        <end position="373"/>
    </location>
</feature>
<comment type="caution">
    <text evidence="5">The sequence shown here is derived from an EMBL/GenBank/DDBJ whole genome shotgun (WGS) entry which is preliminary data.</text>
</comment>
<dbReference type="InterPro" id="IPR015920">
    <property type="entry name" value="Cellobiose_DH-like_cyt"/>
</dbReference>
<dbReference type="PANTHER" id="PTHR47797:SF4">
    <property type="entry name" value="DOMON DOMAIN-CONTAINING PROTEIN"/>
    <property type="match status" value="1"/>
</dbReference>
<protein>
    <recommendedName>
        <fullName evidence="4">DOMON domain-containing protein</fullName>
    </recommendedName>
</protein>
<dbReference type="CDD" id="cd08760">
    <property type="entry name" value="Cyt_b561_FRRS1_like"/>
    <property type="match status" value="1"/>
</dbReference>
<keyword evidence="6" id="KW-1185">Reference proteome</keyword>
<dbReference type="Gene3D" id="2.60.40.1210">
    <property type="entry name" value="Cellobiose dehydrogenase, cytochrome domain"/>
    <property type="match status" value="1"/>
</dbReference>
<feature type="region of interest" description="Disordered" evidence="1">
    <location>
        <begin position="198"/>
        <end position="234"/>
    </location>
</feature>
<keyword evidence="3" id="KW-0732">Signal</keyword>
<keyword evidence="2" id="KW-0472">Membrane</keyword>
<keyword evidence="2" id="KW-0812">Transmembrane</keyword>
<feature type="signal peptide" evidence="3">
    <location>
        <begin position="1"/>
        <end position="26"/>
    </location>
</feature>
<evidence type="ECO:0000313" key="6">
    <source>
        <dbReference type="Proteomes" id="UP000294003"/>
    </source>
</evidence>
<feature type="domain" description="DOMON" evidence="4">
    <location>
        <begin position="69"/>
        <end position="164"/>
    </location>
</feature>
<feature type="transmembrane region" description="Helical" evidence="2">
    <location>
        <begin position="255"/>
        <end position="276"/>
    </location>
</feature>
<dbReference type="EMBL" id="QJNS01000104">
    <property type="protein sequence ID" value="RYO87171.1"/>
    <property type="molecule type" value="Genomic_DNA"/>
</dbReference>
<dbReference type="SUPFAM" id="SSF49344">
    <property type="entry name" value="CBD9-like"/>
    <property type="match status" value="1"/>
</dbReference>
<feature type="transmembrane region" description="Helical" evidence="2">
    <location>
        <begin position="385"/>
        <end position="402"/>
    </location>
</feature>
<dbReference type="CDD" id="cd09630">
    <property type="entry name" value="CDH_like_cytochrome"/>
    <property type="match status" value="1"/>
</dbReference>
<evidence type="ECO:0000256" key="2">
    <source>
        <dbReference type="SAM" id="Phobius"/>
    </source>
</evidence>
<organism evidence="5 6">
    <name type="scientific">Monosporascus cannonballus</name>
    <dbReference type="NCBI Taxonomy" id="155416"/>
    <lineage>
        <taxon>Eukaryota</taxon>
        <taxon>Fungi</taxon>
        <taxon>Dikarya</taxon>
        <taxon>Ascomycota</taxon>
        <taxon>Pezizomycotina</taxon>
        <taxon>Sordariomycetes</taxon>
        <taxon>Xylariomycetidae</taxon>
        <taxon>Xylariales</taxon>
        <taxon>Xylariales incertae sedis</taxon>
        <taxon>Monosporascus</taxon>
    </lineage>
</organism>
<dbReference type="Pfam" id="PF16010">
    <property type="entry name" value="CDH-cyt"/>
    <property type="match status" value="1"/>
</dbReference>
<feature type="compositionally biased region" description="Gly residues" evidence="1">
    <location>
        <begin position="211"/>
        <end position="234"/>
    </location>
</feature>
<dbReference type="Proteomes" id="UP000294003">
    <property type="component" value="Unassembled WGS sequence"/>
</dbReference>
<accession>A0ABY0H7Z9</accession>
<keyword evidence="2" id="KW-1133">Transmembrane helix</keyword>
<name>A0ABY0H7Z9_9PEZI</name>